<dbReference type="EC" id="3.1.3.18" evidence="1"/>
<name>A0ACD3SSP8_9BURK</name>
<accession>A0ACD3SSP8</accession>
<evidence type="ECO:0000313" key="1">
    <source>
        <dbReference type="EMBL" id="TMS59118.1"/>
    </source>
</evidence>
<comment type="caution">
    <text evidence="1">The sequence shown here is derived from an EMBL/GenBank/DDBJ whole genome shotgun (WGS) entry which is preliminary data.</text>
</comment>
<organism evidence="1 2">
    <name type="scientific">Imbroritus primus</name>
    <dbReference type="NCBI Taxonomy" id="3058603"/>
    <lineage>
        <taxon>Bacteria</taxon>
        <taxon>Pseudomonadati</taxon>
        <taxon>Pseudomonadota</taxon>
        <taxon>Betaproteobacteria</taxon>
        <taxon>Burkholderiales</taxon>
        <taxon>Burkholderiaceae</taxon>
        <taxon>Imbroritus</taxon>
    </lineage>
</organism>
<keyword evidence="2" id="KW-1185">Reference proteome</keyword>
<keyword evidence="1" id="KW-0378">Hydrolase</keyword>
<proteinExistence type="predicted"/>
<evidence type="ECO:0000313" key="2">
    <source>
        <dbReference type="Proteomes" id="UP000004277"/>
    </source>
</evidence>
<dbReference type="EMBL" id="AKCV02000011">
    <property type="protein sequence ID" value="TMS59118.1"/>
    <property type="molecule type" value="Genomic_DNA"/>
</dbReference>
<dbReference type="Proteomes" id="UP000004277">
    <property type="component" value="Unassembled WGS sequence"/>
</dbReference>
<reference evidence="1" key="1">
    <citation type="submission" date="2019-05" db="EMBL/GenBank/DDBJ databases">
        <title>Revised genome assembly of Burkholderiaceae (previously Ralstonia) sp. PBA.</title>
        <authorList>
            <person name="Gan H.M."/>
        </authorList>
    </citation>
    <scope>NUCLEOTIDE SEQUENCE</scope>
    <source>
        <strain evidence="1">PBA</strain>
    </source>
</reference>
<protein>
    <submittedName>
        <fullName evidence="1">Phosphoglycolate phosphatase</fullName>
        <ecNumber evidence="1">3.1.3.18</ecNumber>
    </submittedName>
</protein>
<sequence length="243" mass="26194">MSAPRLPGVEACIIDLDGTMLDTAGDFHVAVNTMLAELAQRHDLDCAPLSREQIISFVGKGSENLMRRVLDVSVPPAAANSLFAEALALYNRHYIAVNGQHVTMYPEVREGLEALKAAGLRLACVTNKPHDFTVPLLEKTGLAHFFELVYCGDTFPYRKPDPYPMLQVATVFNIAPERFVAIGDSENDAKAARAAGMRVLTVPYGYNHGQAIQSVDSDGIVSSLLEAAQWIGAAPVQQVGSVA</sequence>
<gene>
    <name evidence="1" type="ORF">MW7_002755</name>
</gene>